<dbReference type="InterPro" id="IPR013057">
    <property type="entry name" value="AA_transpt_TM"/>
</dbReference>
<feature type="compositionally biased region" description="Basic and acidic residues" evidence="8">
    <location>
        <begin position="52"/>
        <end position="61"/>
    </location>
</feature>
<dbReference type="GeneID" id="19243238"/>
<evidence type="ECO:0000256" key="2">
    <source>
        <dbReference type="ARBA" id="ARBA00008066"/>
    </source>
</evidence>
<feature type="transmembrane region" description="Helical" evidence="9">
    <location>
        <begin position="362"/>
        <end position="382"/>
    </location>
</feature>
<dbReference type="GO" id="GO:0007034">
    <property type="term" value="P:vacuolar transport"/>
    <property type="evidence" value="ECO:0007669"/>
    <property type="project" value="EnsemblFungi"/>
</dbReference>
<dbReference type="Proteomes" id="UP000019373">
    <property type="component" value="Unassembled WGS sequence"/>
</dbReference>
<comment type="similarity">
    <text evidence="2">Belongs to the amino acid/polyamine transporter 2 family.</text>
</comment>
<feature type="compositionally biased region" description="Polar residues" evidence="8">
    <location>
        <begin position="7"/>
        <end position="19"/>
    </location>
</feature>
<dbReference type="HOGENOM" id="CLU_009646_8_1_1"/>
<protein>
    <recommendedName>
        <fullName evidence="10">Amino acid transporter transmembrane domain-containing protein</fullName>
    </recommendedName>
</protein>
<evidence type="ECO:0000256" key="3">
    <source>
        <dbReference type="ARBA" id="ARBA00022448"/>
    </source>
</evidence>
<evidence type="ECO:0000313" key="12">
    <source>
        <dbReference type="Proteomes" id="UP000019373"/>
    </source>
</evidence>
<dbReference type="GO" id="GO:0015824">
    <property type="term" value="P:proline transport"/>
    <property type="evidence" value="ECO:0007669"/>
    <property type="project" value="EnsemblFungi"/>
</dbReference>
<dbReference type="PANTHER" id="PTHR22950">
    <property type="entry name" value="AMINO ACID TRANSPORTER"/>
    <property type="match status" value="1"/>
</dbReference>
<evidence type="ECO:0000256" key="7">
    <source>
        <dbReference type="ARBA" id="ARBA00023136"/>
    </source>
</evidence>
<feature type="region of interest" description="Disordered" evidence="8">
    <location>
        <begin position="139"/>
        <end position="175"/>
    </location>
</feature>
<evidence type="ECO:0000256" key="5">
    <source>
        <dbReference type="ARBA" id="ARBA00022970"/>
    </source>
</evidence>
<keyword evidence="7 9" id="KW-0472">Membrane</keyword>
<sequence length="661" mass="72263">MSKRSSNHPITWESYNHGRTSSPGSVVSGTSPHSTARVSPSATSDSRTIRQQNEHDGGDGLRRRRSSISIRISSIRQAGGVNSIENFARSWQRAAGFHEITPVRRTSFIGHDAEDDDYAELGGAERARPQESLLRQQFESAGGHGAVDSGVDEDSAKDPGRREGSRPLDGRLPSDANNELFLQTTHMATPIDPSFGTSYGTLSSRINESSRRHAARLFQEQQLTGAQEPDNERAPLLVKQVENEDGTVTNVIIGQSTLPQTVFNSVNTLIGVGLLALPLAINYAGWIVGLLFLTFAAVITSYTAKLLTACLDIDQALITYADLAYVSFGPRARIVTGILFSLELIAACVALVVLFADSLDALVPGWGVIEWKVICGILLIPLNFMPLRLLSFSSILGIVCCTMLVAVVSTDGLIKPHCPGSLREPEVTRLFPENWSTLPLSFGLLMSPWGGHSVFPSIYRDMRHPQKYGRSLRYTYGFTFSLDLTMAVVGLLMFGDYIHDEVTSNILLAEGYPRFLSIIIVVLIAIIPITKIPLNCRPIISTIEVLCGLDPRLMSPNAPLQGMSGFTRGIFKITIRILVVVLMVVIAVVFPHFDSIMALMGSTLCFTICVILPVAFYLKLFGKDIPLKERILDWMLIISCSIMAVVGTVWAFLPKDLIGAN</sequence>
<feature type="domain" description="Amino acid transporter transmembrane" evidence="10">
    <location>
        <begin position="255"/>
        <end position="651"/>
    </location>
</feature>
<dbReference type="EMBL" id="KE721475">
    <property type="protein sequence ID" value="ERF69038.1"/>
    <property type="molecule type" value="Genomic_DNA"/>
</dbReference>
<dbReference type="OMA" id="PMGIKYA"/>
<evidence type="ECO:0000256" key="1">
    <source>
        <dbReference type="ARBA" id="ARBA00004141"/>
    </source>
</evidence>
<proteinExistence type="inferred from homology"/>
<dbReference type="GO" id="GO:0005302">
    <property type="term" value="F:L-tyrosine transmembrane transporter activity"/>
    <property type="evidence" value="ECO:0007669"/>
    <property type="project" value="EnsemblFungi"/>
</dbReference>
<feature type="region of interest" description="Disordered" evidence="8">
    <location>
        <begin position="1"/>
        <end position="65"/>
    </location>
</feature>
<evidence type="ECO:0000259" key="10">
    <source>
        <dbReference type="Pfam" id="PF01490"/>
    </source>
</evidence>
<keyword evidence="5" id="KW-0029">Amino-acid transport</keyword>
<dbReference type="GO" id="GO:0015188">
    <property type="term" value="F:L-isoleucine transmembrane transporter activity"/>
    <property type="evidence" value="ECO:0007669"/>
    <property type="project" value="EnsemblFungi"/>
</dbReference>
<feature type="compositionally biased region" description="Basic and acidic residues" evidence="8">
    <location>
        <begin position="154"/>
        <end position="169"/>
    </location>
</feature>
<reference evidence="12" key="1">
    <citation type="journal article" date="2014" name="BMC Genomics">
        <title>Genome characteristics reveal the impact of lichenization on lichen-forming fungus Endocarpon pusillum Hedwig (Verrucariales, Ascomycota).</title>
        <authorList>
            <person name="Wang Y.-Y."/>
            <person name="Liu B."/>
            <person name="Zhang X.-Y."/>
            <person name="Zhou Q.-M."/>
            <person name="Zhang T."/>
            <person name="Li H."/>
            <person name="Yu Y.-F."/>
            <person name="Zhang X.-L."/>
            <person name="Hao X.-Y."/>
            <person name="Wang M."/>
            <person name="Wang L."/>
            <person name="Wei J.-C."/>
        </authorList>
    </citation>
    <scope>NUCLEOTIDE SEQUENCE [LARGE SCALE GENOMIC DNA]</scope>
    <source>
        <strain evidence="12">Z07020 / HMAS-L-300199</strain>
    </source>
</reference>
<dbReference type="AlphaFoldDB" id="U1GAJ5"/>
<keyword evidence="3" id="KW-0813">Transport</keyword>
<keyword evidence="12" id="KW-1185">Reference proteome</keyword>
<dbReference type="OrthoDB" id="655540at2759"/>
<feature type="transmembrane region" description="Helical" evidence="9">
    <location>
        <begin position="515"/>
        <end position="534"/>
    </location>
</feature>
<evidence type="ECO:0000256" key="9">
    <source>
        <dbReference type="SAM" id="Phobius"/>
    </source>
</evidence>
<accession>U1GAJ5</accession>
<dbReference type="GO" id="GO:0015186">
    <property type="term" value="F:L-glutamine transmembrane transporter activity"/>
    <property type="evidence" value="ECO:0007669"/>
    <property type="project" value="EnsemblFungi"/>
</dbReference>
<organism evidence="11 12">
    <name type="scientific">Endocarpon pusillum (strain Z07020 / HMAS-L-300199)</name>
    <name type="common">Lichen-forming fungus</name>
    <dbReference type="NCBI Taxonomy" id="1263415"/>
    <lineage>
        <taxon>Eukaryota</taxon>
        <taxon>Fungi</taxon>
        <taxon>Dikarya</taxon>
        <taxon>Ascomycota</taxon>
        <taxon>Pezizomycotina</taxon>
        <taxon>Eurotiomycetes</taxon>
        <taxon>Chaetothyriomycetidae</taxon>
        <taxon>Verrucariales</taxon>
        <taxon>Verrucariaceae</taxon>
        <taxon>Endocarpon</taxon>
    </lineage>
</organism>
<feature type="compositionally biased region" description="Polar residues" evidence="8">
    <location>
        <begin position="33"/>
        <end position="51"/>
    </location>
</feature>
<feature type="transmembrane region" description="Helical" evidence="9">
    <location>
        <begin position="596"/>
        <end position="619"/>
    </location>
</feature>
<feature type="transmembrane region" description="Helical" evidence="9">
    <location>
        <begin position="631"/>
        <end position="653"/>
    </location>
</feature>
<feature type="transmembrane region" description="Helical" evidence="9">
    <location>
        <begin position="287"/>
        <end position="313"/>
    </location>
</feature>
<dbReference type="eggNOG" id="KOG1303">
    <property type="taxonomic scope" value="Eukaryota"/>
</dbReference>
<dbReference type="Pfam" id="PF01490">
    <property type="entry name" value="Aa_trans"/>
    <property type="match status" value="1"/>
</dbReference>
<feature type="transmembrane region" description="Helical" evidence="9">
    <location>
        <begin position="476"/>
        <end position="495"/>
    </location>
</feature>
<dbReference type="GO" id="GO:0005290">
    <property type="term" value="F:L-histidine transmembrane transporter activity"/>
    <property type="evidence" value="ECO:0007669"/>
    <property type="project" value="EnsemblFungi"/>
</dbReference>
<evidence type="ECO:0000256" key="6">
    <source>
        <dbReference type="ARBA" id="ARBA00022989"/>
    </source>
</evidence>
<keyword evidence="4 9" id="KW-0812">Transmembrane</keyword>
<feature type="transmembrane region" description="Helical" evidence="9">
    <location>
        <begin position="389"/>
        <end position="414"/>
    </location>
</feature>
<evidence type="ECO:0000256" key="8">
    <source>
        <dbReference type="SAM" id="MobiDB-lite"/>
    </source>
</evidence>
<dbReference type="GO" id="GO:0090513">
    <property type="term" value="P:L-histidine transmembrane import into vacuole"/>
    <property type="evidence" value="ECO:0007669"/>
    <property type="project" value="EnsemblFungi"/>
</dbReference>
<feature type="transmembrane region" description="Helical" evidence="9">
    <location>
        <begin position="573"/>
        <end position="590"/>
    </location>
</feature>
<feature type="transmembrane region" description="Helical" evidence="9">
    <location>
        <begin position="434"/>
        <end position="455"/>
    </location>
</feature>
<feature type="compositionally biased region" description="Low complexity" evidence="8">
    <location>
        <begin position="20"/>
        <end position="32"/>
    </location>
</feature>
<name>U1GAJ5_ENDPU</name>
<evidence type="ECO:0000256" key="4">
    <source>
        <dbReference type="ARBA" id="ARBA00022692"/>
    </source>
</evidence>
<keyword evidence="6 9" id="KW-1133">Transmembrane helix</keyword>
<evidence type="ECO:0000313" key="11">
    <source>
        <dbReference type="EMBL" id="ERF69038.1"/>
    </source>
</evidence>
<dbReference type="PANTHER" id="PTHR22950:SF692">
    <property type="entry name" value="TRANSMEMBRANE AMINO ACID TRANSPORTER FAMILY PROTEIN"/>
    <property type="match status" value="1"/>
</dbReference>
<dbReference type="RefSeq" id="XP_007805311.1">
    <property type="nucleotide sequence ID" value="XM_007807120.1"/>
</dbReference>
<comment type="subcellular location">
    <subcellularLocation>
        <location evidence="1">Membrane</location>
        <topology evidence="1">Multi-pass membrane protein</topology>
    </subcellularLocation>
</comment>
<dbReference type="GO" id="GO:0000329">
    <property type="term" value="C:fungal-type vacuole membrane"/>
    <property type="evidence" value="ECO:0007669"/>
    <property type="project" value="EnsemblFungi"/>
</dbReference>
<feature type="transmembrane region" description="Helical" evidence="9">
    <location>
        <begin position="334"/>
        <end position="356"/>
    </location>
</feature>
<gene>
    <name evidence="11" type="ORF">EPUS_08388</name>
</gene>